<dbReference type="Gene3D" id="1.10.510.10">
    <property type="entry name" value="Transferase(Phosphotransferase) domain 1"/>
    <property type="match status" value="1"/>
</dbReference>
<evidence type="ECO:0000256" key="3">
    <source>
        <dbReference type="SAM" id="SignalP"/>
    </source>
</evidence>
<evidence type="ECO:0000256" key="2">
    <source>
        <dbReference type="ARBA" id="ARBA00022840"/>
    </source>
</evidence>
<protein>
    <recommendedName>
        <fullName evidence="4">Protein kinase domain-containing protein</fullName>
    </recommendedName>
</protein>
<dbReference type="InterPro" id="IPR003961">
    <property type="entry name" value="FN3_dom"/>
</dbReference>
<keyword evidence="2" id="KW-0067">ATP-binding</keyword>
<dbReference type="InterPro" id="IPR000719">
    <property type="entry name" value="Prot_kinase_dom"/>
</dbReference>
<dbReference type="Pfam" id="PF00069">
    <property type="entry name" value="Pkinase"/>
    <property type="match status" value="1"/>
</dbReference>
<proteinExistence type="predicted"/>
<name>A0AAD5LST4_PYTIN</name>
<dbReference type="Proteomes" id="UP001209570">
    <property type="component" value="Unassembled WGS sequence"/>
</dbReference>
<evidence type="ECO:0000313" key="5">
    <source>
        <dbReference type="EMBL" id="KAJ0408620.1"/>
    </source>
</evidence>
<dbReference type="SMART" id="SM00220">
    <property type="entry name" value="S_TKc"/>
    <property type="match status" value="1"/>
</dbReference>
<dbReference type="PROSITE" id="PS50011">
    <property type="entry name" value="PROTEIN_KINASE_DOM"/>
    <property type="match status" value="1"/>
</dbReference>
<feature type="signal peptide" evidence="3">
    <location>
        <begin position="1"/>
        <end position="24"/>
    </location>
</feature>
<dbReference type="InterPro" id="IPR008271">
    <property type="entry name" value="Ser/Thr_kinase_AS"/>
</dbReference>
<accession>A0AAD5LST4</accession>
<sequence>MTTRGLCRWIALALAACLAGGVRGNSIRSSTSFVAPTFGSSSSLSLTTYVTDAADLHFATVLAGSPPLDAIAIKQHASRCTRADPSGSCPTQDGGPAHASTVAVRRAQKVERQIRGLRPNSTYDVYIVAEVPQSNGVFGSVLNVRGTTTHPEPPSVESTRAVAANGSAHAVVVDVSLKSPGVVHIALVPSRDELASRLAPRDVVNRERGNGFISVPPQQVTWDDLALRDVTVDGLSSATDYDLLVVTEAEGNGGVFSEVVRHEGALHTHAEAPDIAYATCSPVNGSASALRVAVQLTQREDVLRRISPETLPLHNYVLEYEVVPSLPPGAVDPKPTTRRGFFSLGRFSSVEELRRVLTTQQSVFEIDGLDSGTSFSVELVAETRDSYGVRGPSKAAPSCSTHATAPEIQTATLEATNGTVHALTLQVALRQAANVHYLVVGGRVPSVRQLVAQVANTSHLEQLIRERERGGVDVKTGVFMAHLDADPSAKGSLEIQELTDATAYSVVLFAETTGSYGVFSKVFGEVLEATTNANASDVTLYSATPVKGSTTSVELLLSMSKPSDVLSYCVAVSGLLHAETCMEVTATDMRPATLPADCPRPGDRAFTYVVGNLSEATSYGVQLYAESERRNGVVSPRTPTLEVSTHNRPAEIATASASPAAARTDTVTVSVAIEGPTPSGWLHFAVQAVGASDDLPALVAEDVARDDDNNSGVGQQAAPRIILATVDPSPHAIDSVVVTTNLSAPGIVHFHLSDVEFADPSIIKRGGLSGSAVTAAPHVLRGSFSVEASDIVMEVINGTNETKPMEPLVFTANVSIDGLKPATTYHVSLTTETVGSDGVFGEFPPPILVATHAPAPRFVANTLSVAPVADSSAVISISFQLERLGEVHYAVFFRGLVDDRWSADERERMKLLALEEELNATDANDTKPVWPPVRSEFELHRLTPAMLKAARLDELGAGVWENGTITVSRDDVVHRKRSEKKIEKLPPNAVFDVCLVPETAASDGVFHWTSPSEGCHRVRTHADYSNQSVYLDEIRVEPLRGTTDGIEIELFVSKLLDAPESTDRPGVSPVARLDEATGRLPYVVIIDGNDGRQDFTHNNIIDAHAPAFRHQRSRHPTLAFKHAVPGRGNVVASGPLTEIAAENATFVTLRRTIRGLQANRRYFVFFAYETIGSDGVFTKINPHKHRPNDTRSENEAIQVTTHDMPPVLKRFEAMPTFGNTSRISVKLDVACSSCRQALVHVLVLPAGCGAPPAAILSNGEDVPASDDRCSQSIVQRRILVDMPERQSHINDFREEIDGGLAPNTTYAVFFATETVGSEGVVSDRFQGTTVRTFDVAPGFRFLRVEPRRGTTTELEIEWELERPGEMHYMLGKAGNPDFNVTSPYNVSHKAAVPSWVPHPPKFHNYDRDIVRMRRSVRVPRWGERHLEILDHLLAGTAYDLFIVVESDDDSGIYGEVLSFKDVATLSSAPMLLAHTAFPTPASTTSLTVGFRVDGPCMVHFAVILSSPWSLTRHVADLSEGFGNRLAMEDRLVQRATIHIDKSRMRRETSGYIDSGWQEVNISVPYPGTKYTVHIVTETEHSEGVFGTVATHHHVPSHSLPPLVHNVSVAPTDARVDALTVNASLSGEGHLHFAALRHGEPFSRQAIASFGEVTVEANQTSTTFFIEGLRERTTYDVYLRTETFRSGGVFGDWMPFPVSAKTHGLPAEVLEDLECHVTPSCQERGREPCSRVSNVCGECMDGHRGIEGHSNDPCQPLTGPNGASIHSALRIRGIRMNRPKAAAVEVSLHADTAATSQLHAPLDSMLPIDDVAVCPLHAQLVGPGQCECEDGYQVDEQGTTHAGSTGVRGELHKTPQRKVTKISMAPCEFERVYGACPPQDKRDIAAAWYIVAYMDPDPDAVLSFPWVNGDLLVENCRALSKRVRGSPEFFANKITSDANNSSRVSILHRGLEFNVRLSSELQLEKIRTRPYRWFQTTLKMHQELMDDKSRMDDTLDIRYYVSHSEDVPPTDELDEKLRRACDKAPHQRGVLQFLADEKSDCPKVGISAQLVEQGIEPRFVTNARHVRCTTYQNVATGLAMRVQDVREYMIPSESLTDGFLRCQDKKEVELVMPPLTAVRRLDQAKFLQEVNILREMGGRHNIVGLCEAFETSDAYVLVTELVDGEELFEHLVSRGVFTERRARVLIHEITSTLSYLHANHVVHGDIKPENILLSADSSMRLIDFGQSFREHDASERRRCVGSGVSTVAYAAPELLGQSGGAAGSAIDMWALGVVIFILLCGYHPFDPTNDASDNELRQRIIAGQMDKESTEWQALSPDARDLIKRLLVIEPAGRLTAEQVLKHPWLQEMQQQS</sequence>
<reference evidence="5" key="1">
    <citation type="submission" date="2021-12" db="EMBL/GenBank/DDBJ databases">
        <title>Prjna785345.</title>
        <authorList>
            <person name="Rujirawat T."/>
            <person name="Krajaejun T."/>
        </authorList>
    </citation>
    <scope>NUCLEOTIDE SEQUENCE</scope>
    <source>
        <strain evidence="5">Pi057C3</strain>
    </source>
</reference>
<comment type="caution">
    <text evidence="5">The sequence shown here is derived from an EMBL/GenBank/DDBJ whole genome shotgun (WGS) entry which is preliminary data.</text>
</comment>
<dbReference type="SMART" id="SM00060">
    <property type="entry name" value="FN3"/>
    <property type="match status" value="6"/>
</dbReference>
<dbReference type="FunFam" id="1.10.510.10:FF:000571">
    <property type="entry name" value="Maternal embryonic leucine zipper kinase"/>
    <property type="match status" value="1"/>
</dbReference>
<gene>
    <name evidence="5" type="ORF">P43SY_008967</name>
</gene>
<evidence type="ECO:0000313" key="6">
    <source>
        <dbReference type="Proteomes" id="UP001209570"/>
    </source>
</evidence>
<dbReference type="PANTHER" id="PTHR24347">
    <property type="entry name" value="SERINE/THREONINE-PROTEIN KINASE"/>
    <property type="match status" value="1"/>
</dbReference>
<organism evidence="5 6">
    <name type="scientific">Pythium insidiosum</name>
    <name type="common">Pythiosis disease agent</name>
    <dbReference type="NCBI Taxonomy" id="114742"/>
    <lineage>
        <taxon>Eukaryota</taxon>
        <taxon>Sar</taxon>
        <taxon>Stramenopiles</taxon>
        <taxon>Oomycota</taxon>
        <taxon>Peronosporomycetes</taxon>
        <taxon>Pythiales</taxon>
        <taxon>Pythiaceae</taxon>
        <taxon>Pythium</taxon>
    </lineage>
</organism>
<dbReference type="PROSITE" id="PS00108">
    <property type="entry name" value="PROTEIN_KINASE_ST"/>
    <property type="match status" value="1"/>
</dbReference>
<evidence type="ECO:0000259" key="4">
    <source>
        <dbReference type="PROSITE" id="PS50011"/>
    </source>
</evidence>
<dbReference type="GO" id="GO:0005524">
    <property type="term" value="F:ATP binding"/>
    <property type="evidence" value="ECO:0007669"/>
    <property type="project" value="UniProtKB-KW"/>
</dbReference>
<dbReference type="EMBL" id="JAKCXM010000010">
    <property type="protein sequence ID" value="KAJ0408620.1"/>
    <property type="molecule type" value="Genomic_DNA"/>
</dbReference>
<dbReference type="InterPro" id="IPR011009">
    <property type="entry name" value="Kinase-like_dom_sf"/>
</dbReference>
<keyword evidence="6" id="KW-1185">Reference proteome</keyword>
<keyword evidence="1" id="KW-0547">Nucleotide-binding</keyword>
<dbReference type="SUPFAM" id="SSF56112">
    <property type="entry name" value="Protein kinase-like (PK-like)"/>
    <property type="match status" value="1"/>
</dbReference>
<keyword evidence="3" id="KW-0732">Signal</keyword>
<evidence type="ECO:0000256" key="1">
    <source>
        <dbReference type="ARBA" id="ARBA00022741"/>
    </source>
</evidence>
<feature type="domain" description="Protein kinase" evidence="4">
    <location>
        <begin position="2067"/>
        <end position="2345"/>
    </location>
</feature>
<dbReference type="GO" id="GO:0004672">
    <property type="term" value="F:protein kinase activity"/>
    <property type="evidence" value="ECO:0007669"/>
    <property type="project" value="InterPro"/>
</dbReference>
<feature type="chain" id="PRO_5041939652" description="Protein kinase domain-containing protein" evidence="3">
    <location>
        <begin position="25"/>
        <end position="2352"/>
    </location>
</feature>